<comment type="caution">
    <text evidence="4">The sequence shown here is derived from an EMBL/GenBank/DDBJ whole genome shotgun (WGS) entry which is preliminary data.</text>
</comment>
<keyword evidence="5" id="KW-1185">Reference proteome</keyword>
<dbReference type="Proteomes" id="UP000659654">
    <property type="component" value="Unassembled WGS sequence"/>
</dbReference>
<keyword evidence="3" id="KW-0732">Signal</keyword>
<dbReference type="PROSITE" id="PS00616">
    <property type="entry name" value="HIS_ACID_PHOSPHAT_1"/>
    <property type="match status" value="1"/>
</dbReference>
<evidence type="ECO:0000256" key="1">
    <source>
        <dbReference type="ARBA" id="ARBA00000032"/>
    </source>
</evidence>
<dbReference type="PANTHER" id="PTHR11567:SF210">
    <property type="entry name" value="ACID PHOSPHATASE 5-RELATED"/>
    <property type="match status" value="1"/>
</dbReference>
<accession>A0A7I8WG30</accession>
<dbReference type="EMBL" id="CAJFCV020000003">
    <property type="protein sequence ID" value="CAG9111431.1"/>
    <property type="molecule type" value="Genomic_DNA"/>
</dbReference>
<proteinExistence type="inferred from homology"/>
<reference evidence="4" key="1">
    <citation type="submission" date="2020-09" db="EMBL/GenBank/DDBJ databases">
        <authorList>
            <person name="Kikuchi T."/>
        </authorList>
    </citation>
    <scope>NUCLEOTIDE SEQUENCE</scope>
    <source>
        <strain evidence="4">Ka4C1</strain>
    </source>
</reference>
<dbReference type="InterPro" id="IPR050645">
    <property type="entry name" value="Histidine_acid_phosphatase"/>
</dbReference>
<feature type="signal peptide" evidence="3">
    <location>
        <begin position="1"/>
        <end position="17"/>
    </location>
</feature>
<feature type="chain" id="PRO_5036204363" evidence="3">
    <location>
        <begin position="18"/>
        <end position="369"/>
    </location>
</feature>
<gene>
    <name evidence="4" type="ORF">BXYJ_LOCUS7740</name>
</gene>
<dbReference type="PANTHER" id="PTHR11567">
    <property type="entry name" value="ACID PHOSPHATASE-RELATED"/>
    <property type="match status" value="1"/>
</dbReference>
<dbReference type="SUPFAM" id="SSF53254">
    <property type="entry name" value="Phosphoglycerate mutase-like"/>
    <property type="match status" value="1"/>
</dbReference>
<organism evidence="4 5">
    <name type="scientific">Bursaphelenchus xylophilus</name>
    <name type="common">Pinewood nematode worm</name>
    <name type="synonym">Aphelenchoides xylophilus</name>
    <dbReference type="NCBI Taxonomy" id="6326"/>
    <lineage>
        <taxon>Eukaryota</taxon>
        <taxon>Metazoa</taxon>
        <taxon>Ecdysozoa</taxon>
        <taxon>Nematoda</taxon>
        <taxon>Chromadorea</taxon>
        <taxon>Rhabditida</taxon>
        <taxon>Tylenchina</taxon>
        <taxon>Tylenchomorpha</taxon>
        <taxon>Aphelenchoidea</taxon>
        <taxon>Aphelenchoididae</taxon>
        <taxon>Bursaphelenchus</taxon>
    </lineage>
</organism>
<dbReference type="InterPro" id="IPR000560">
    <property type="entry name" value="His_Pase_clade-2"/>
</dbReference>
<dbReference type="AlphaFoldDB" id="A0A7I8WG30"/>
<dbReference type="Gene3D" id="3.40.50.1240">
    <property type="entry name" value="Phosphoglycerate mutase-like"/>
    <property type="match status" value="1"/>
</dbReference>
<dbReference type="Proteomes" id="UP000582659">
    <property type="component" value="Unassembled WGS sequence"/>
</dbReference>
<sequence>MFFNLFVLSASIGLIEANLQLVSVQSIFRHGDRAPSKPYPNNPHGPEHWPNGWSQLTKVGAAQTQDLGRYYRLRYVDQLSLLNSTNLLTEVRMRSTSKKRAIESADNVMLGLMGTQIEQTNMDIHHDYKQDLLLKPNSVDCPRYDQILDADNNKLFALYNSTFATTFEQLSKWTGMPVDMSNIDKVFDSLFREAVHGLDLPVWAMETVYDPINRRFITIYELVLELKRVQRLGEFNSAEKSKLRSGFLLGQIMEFMKNNTNGKANPKLMLYSSHDATLTSLLYSINASDEQLTPYAAAITFELWKDPEGPHQPTYYVKVLYRNQSYVEDAVVLDIPGCTAQICEFNQFFGALEKNVVNSFQEHRELCKL</sequence>
<dbReference type="PROSITE" id="PS00778">
    <property type="entry name" value="HIS_ACID_PHOSPHAT_2"/>
    <property type="match status" value="1"/>
</dbReference>
<protein>
    <submittedName>
        <fullName evidence="4">(pine wood nematode) hypothetical protein</fullName>
    </submittedName>
</protein>
<evidence type="ECO:0000256" key="3">
    <source>
        <dbReference type="SAM" id="SignalP"/>
    </source>
</evidence>
<dbReference type="GO" id="GO:0003993">
    <property type="term" value="F:acid phosphatase activity"/>
    <property type="evidence" value="ECO:0007669"/>
    <property type="project" value="UniProtKB-EC"/>
</dbReference>
<name>A0A7I8WG30_BURXY</name>
<dbReference type="EMBL" id="CAJFDI010000003">
    <property type="protein sequence ID" value="CAD5222960.1"/>
    <property type="molecule type" value="Genomic_DNA"/>
</dbReference>
<comment type="similarity">
    <text evidence="2">Belongs to the histidine acid phosphatase family.</text>
</comment>
<dbReference type="Pfam" id="PF00328">
    <property type="entry name" value="His_Phos_2"/>
    <property type="match status" value="1"/>
</dbReference>
<dbReference type="InterPro" id="IPR029033">
    <property type="entry name" value="His_PPase_superfam"/>
</dbReference>
<dbReference type="SMR" id="A0A7I8WG30"/>
<evidence type="ECO:0000313" key="4">
    <source>
        <dbReference type="EMBL" id="CAD5222960.1"/>
    </source>
</evidence>
<dbReference type="InterPro" id="IPR033379">
    <property type="entry name" value="Acid_Pase_AS"/>
</dbReference>
<dbReference type="OrthoDB" id="258392at2759"/>
<evidence type="ECO:0000256" key="2">
    <source>
        <dbReference type="ARBA" id="ARBA00005375"/>
    </source>
</evidence>
<dbReference type="CDD" id="cd07061">
    <property type="entry name" value="HP_HAP_like"/>
    <property type="match status" value="1"/>
</dbReference>
<comment type="catalytic activity">
    <reaction evidence="1">
        <text>a phosphate monoester + H2O = an alcohol + phosphate</text>
        <dbReference type="Rhea" id="RHEA:15017"/>
        <dbReference type="ChEBI" id="CHEBI:15377"/>
        <dbReference type="ChEBI" id="CHEBI:30879"/>
        <dbReference type="ChEBI" id="CHEBI:43474"/>
        <dbReference type="ChEBI" id="CHEBI:67140"/>
        <dbReference type="EC" id="3.1.3.2"/>
    </reaction>
</comment>
<evidence type="ECO:0000313" key="5">
    <source>
        <dbReference type="Proteomes" id="UP000659654"/>
    </source>
</evidence>